<dbReference type="Proteomes" id="UP000612956">
    <property type="component" value="Unassembled WGS sequence"/>
</dbReference>
<accession>A0A917V5R4</accession>
<comment type="caution">
    <text evidence="2">The sequence shown here is derived from an EMBL/GenBank/DDBJ whole genome shotgun (WGS) entry which is preliminary data.</text>
</comment>
<organism evidence="2 3">
    <name type="scientific">Nocardia camponoti</name>
    <dbReference type="NCBI Taxonomy" id="1616106"/>
    <lineage>
        <taxon>Bacteria</taxon>
        <taxon>Bacillati</taxon>
        <taxon>Actinomycetota</taxon>
        <taxon>Actinomycetes</taxon>
        <taxon>Mycobacteriales</taxon>
        <taxon>Nocardiaceae</taxon>
        <taxon>Nocardia</taxon>
    </lineage>
</organism>
<reference evidence="2" key="2">
    <citation type="submission" date="2020-09" db="EMBL/GenBank/DDBJ databases">
        <authorList>
            <person name="Sun Q."/>
            <person name="Zhou Y."/>
        </authorList>
    </citation>
    <scope>NUCLEOTIDE SEQUENCE</scope>
    <source>
        <strain evidence="2">CGMCC 4.7278</strain>
    </source>
</reference>
<dbReference type="PANTHER" id="PTHR35525">
    <property type="entry name" value="BLL6575 PROTEIN"/>
    <property type="match status" value="1"/>
</dbReference>
<sequence>MTTPTDPRPHTGEPLAIDLLNTRWQGDSPGDLLSDLAGVRRWLELTGVADEVPADDHTSEALLSAREAIHTAVTSGDATALNQLLDLGRIRRTLAANGPHDIPEVADPANLPGWLAANNLLDLLNAAPNRIRQCAHPNCVLFFYDTSKNGTRRWHSMATCGNRAKAARHYAAQQSSSSSR</sequence>
<dbReference type="Pfam" id="PF11706">
    <property type="entry name" value="zf-CGNR"/>
    <property type="match status" value="1"/>
</dbReference>
<evidence type="ECO:0000313" key="2">
    <source>
        <dbReference type="EMBL" id="GGK41763.1"/>
    </source>
</evidence>
<keyword evidence="3" id="KW-1185">Reference proteome</keyword>
<protein>
    <recommendedName>
        <fullName evidence="1">Zinc finger CGNR domain-containing protein</fullName>
    </recommendedName>
</protein>
<dbReference type="EMBL" id="BMMW01000001">
    <property type="protein sequence ID" value="GGK41763.1"/>
    <property type="molecule type" value="Genomic_DNA"/>
</dbReference>
<feature type="domain" description="Zinc finger CGNR" evidence="1">
    <location>
        <begin position="130"/>
        <end position="171"/>
    </location>
</feature>
<dbReference type="RefSeq" id="WP_188827723.1">
    <property type="nucleotide sequence ID" value="NZ_BMMW01000001.1"/>
</dbReference>
<gene>
    <name evidence="2" type="ORF">GCM10011591_11500</name>
</gene>
<dbReference type="InterPro" id="IPR010852">
    <property type="entry name" value="ABATE"/>
</dbReference>
<evidence type="ECO:0000313" key="3">
    <source>
        <dbReference type="Proteomes" id="UP000612956"/>
    </source>
</evidence>
<dbReference type="PANTHER" id="PTHR35525:SF3">
    <property type="entry name" value="BLL6575 PROTEIN"/>
    <property type="match status" value="1"/>
</dbReference>
<dbReference type="SUPFAM" id="SSF160904">
    <property type="entry name" value="Jann2411-like"/>
    <property type="match status" value="1"/>
</dbReference>
<name>A0A917V5R4_9NOCA</name>
<evidence type="ECO:0000259" key="1">
    <source>
        <dbReference type="Pfam" id="PF11706"/>
    </source>
</evidence>
<dbReference type="Pfam" id="PF07336">
    <property type="entry name" value="ABATE"/>
    <property type="match status" value="1"/>
</dbReference>
<reference evidence="2" key="1">
    <citation type="journal article" date="2014" name="Int. J. Syst. Evol. Microbiol.">
        <title>Complete genome sequence of Corynebacterium casei LMG S-19264T (=DSM 44701T), isolated from a smear-ripened cheese.</title>
        <authorList>
            <consortium name="US DOE Joint Genome Institute (JGI-PGF)"/>
            <person name="Walter F."/>
            <person name="Albersmeier A."/>
            <person name="Kalinowski J."/>
            <person name="Ruckert C."/>
        </authorList>
    </citation>
    <scope>NUCLEOTIDE SEQUENCE</scope>
    <source>
        <strain evidence="2">CGMCC 4.7278</strain>
    </source>
</reference>
<dbReference type="InterPro" id="IPR023286">
    <property type="entry name" value="ABATE_dom_sf"/>
</dbReference>
<dbReference type="AlphaFoldDB" id="A0A917V5R4"/>
<dbReference type="InterPro" id="IPR021005">
    <property type="entry name" value="Znf_CGNR"/>
</dbReference>
<dbReference type="Gene3D" id="1.10.3300.10">
    <property type="entry name" value="Jann2411-like domain"/>
    <property type="match status" value="1"/>
</dbReference>
<proteinExistence type="predicted"/>